<accession>A0ACC0F9X4</accession>
<name>A0ACC0F9X4_9ERIC</name>
<comment type="caution">
    <text evidence="1">The sequence shown here is derived from an EMBL/GenBank/DDBJ whole genome shotgun (WGS) entry which is preliminary data.</text>
</comment>
<organism evidence="1 2">
    <name type="scientific">Camellia lanceoleosa</name>
    <dbReference type="NCBI Taxonomy" id="1840588"/>
    <lineage>
        <taxon>Eukaryota</taxon>
        <taxon>Viridiplantae</taxon>
        <taxon>Streptophyta</taxon>
        <taxon>Embryophyta</taxon>
        <taxon>Tracheophyta</taxon>
        <taxon>Spermatophyta</taxon>
        <taxon>Magnoliopsida</taxon>
        <taxon>eudicotyledons</taxon>
        <taxon>Gunneridae</taxon>
        <taxon>Pentapetalae</taxon>
        <taxon>asterids</taxon>
        <taxon>Ericales</taxon>
        <taxon>Theaceae</taxon>
        <taxon>Camellia</taxon>
    </lineage>
</organism>
<evidence type="ECO:0000313" key="2">
    <source>
        <dbReference type="Proteomes" id="UP001060215"/>
    </source>
</evidence>
<protein>
    <submittedName>
        <fullName evidence="1">Uncharacterized protein</fullName>
    </submittedName>
</protein>
<keyword evidence="2" id="KW-1185">Reference proteome</keyword>
<evidence type="ECO:0000313" key="1">
    <source>
        <dbReference type="EMBL" id="KAI7985147.1"/>
    </source>
</evidence>
<gene>
    <name evidence="1" type="ORF">LOK49_LG14G01468</name>
</gene>
<dbReference type="Proteomes" id="UP001060215">
    <property type="component" value="Chromosome 15"/>
</dbReference>
<sequence length="110" mass="12463">MAEIRVTMLDQGQIKVRKVPIAVTPGAIQKKNGLRFFLSVLLIIMEVKWNLVEAVSSVWDYFEQLFDRLLFLSASAFAKDLKIQVSASSEITGFFMPISHLALLRKLSTF</sequence>
<dbReference type="EMBL" id="CM045772">
    <property type="protein sequence ID" value="KAI7985147.1"/>
    <property type="molecule type" value="Genomic_DNA"/>
</dbReference>
<reference evidence="1 2" key="1">
    <citation type="journal article" date="2022" name="Plant J.">
        <title>Chromosome-level genome of Camellia lanceoleosa provides a valuable resource for understanding genome evolution and self-incompatibility.</title>
        <authorList>
            <person name="Gong W."/>
            <person name="Xiao S."/>
            <person name="Wang L."/>
            <person name="Liao Z."/>
            <person name="Chang Y."/>
            <person name="Mo W."/>
            <person name="Hu G."/>
            <person name="Li W."/>
            <person name="Zhao G."/>
            <person name="Zhu H."/>
            <person name="Hu X."/>
            <person name="Ji K."/>
            <person name="Xiang X."/>
            <person name="Song Q."/>
            <person name="Yuan D."/>
            <person name="Jin S."/>
            <person name="Zhang L."/>
        </authorList>
    </citation>
    <scope>NUCLEOTIDE SEQUENCE [LARGE SCALE GENOMIC DNA]</scope>
    <source>
        <strain evidence="1">SQ_2022a</strain>
    </source>
</reference>
<proteinExistence type="predicted"/>